<dbReference type="InterPro" id="IPR003618">
    <property type="entry name" value="TFIIS_cen_dom"/>
</dbReference>
<keyword evidence="18" id="KW-1185">Reference proteome</keyword>
<evidence type="ECO:0000256" key="8">
    <source>
        <dbReference type="ARBA" id="ARBA00023163"/>
    </source>
</evidence>
<evidence type="ECO:0000259" key="16">
    <source>
        <dbReference type="PROSITE" id="PS51321"/>
    </source>
</evidence>
<dbReference type="GO" id="GO:0005634">
    <property type="term" value="C:nucleus"/>
    <property type="evidence" value="ECO:0007669"/>
    <property type="project" value="UniProtKB-SubCell"/>
</dbReference>
<organism evidence="17 18">
    <name type="scientific">Penicillium thymicola</name>
    <dbReference type="NCBI Taxonomy" id="293382"/>
    <lineage>
        <taxon>Eukaryota</taxon>
        <taxon>Fungi</taxon>
        <taxon>Dikarya</taxon>
        <taxon>Ascomycota</taxon>
        <taxon>Pezizomycotina</taxon>
        <taxon>Eurotiomycetes</taxon>
        <taxon>Eurotiomycetidae</taxon>
        <taxon>Eurotiales</taxon>
        <taxon>Aspergillaceae</taxon>
        <taxon>Penicillium</taxon>
    </lineage>
</organism>
<evidence type="ECO:0000256" key="10">
    <source>
        <dbReference type="ARBA" id="ARBA00025408"/>
    </source>
</evidence>
<evidence type="ECO:0000259" key="15">
    <source>
        <dbReference type="PROSITE" id="PS51319"/>
    </source>
</evidence>
<comment type="similarity">
    <text evidence="2">Belongs to the TFS-II family.</text>
</comment>
<dbReference type="PROSITE" id="PS51321">
    <property type="entry name" value="TFIIS_CENTRAL"/>
    <property type="match status" value="1"/>
</dbReference>
<keyword evidence="8" id="KW-0804">Transcription</keyword>
<feature type="domain" description="TFIIS-type" evidence="14">
    <location>
        <begin position="265"/>
        <end position="313"/>
    </location>
</feature>
<feature type="region of interest" description="Disordered" evidence="13">
    <location>
        <begin position="80"/>
        <end position="138"/>
    </location>
</feature>
<dbReference type="InterPro" id="IPR017923">
    <property type="entry name" value="TFIIS_N"/>
</dbReference>
<evidence type="ECO:0000313" key="18">
    <source>
        <dbReference type="Proteomes" id="UP001227192"/>
    </source>
</evidence>
<evidence type="ECO:0000256" key="6">
    <source>
        <dbReference type="ARBA" id="ARBA00023015"/>
    </source>
</evidence>
<dbReference type="GO" id="GO:0008270">
    <property type="term" value="F:zinc ion binding"/>
    <property type="evidence" value="ECO:0007669"/>
    <property type="project" value="UniProtKB-KW"/>
</dbReference>
<keyword evidence="3" id="KW-0479">Metal-binding</keyword>
<dbReference type="InterPro" id="IPR003617">
    <property type="entry name" value="TFIIS/CRSP70_N_sub"/>
</dbReference>
<dbReference type="GO" id="GO:0000977">
    <property type="term" value="F:RNA polymerase II transcription regulatory region sequence-specific DNA binding"/>
    <property type="evidence" value="ECO:0007669"/>
    <property type="project" value="TreeGrafter"/>
</dbReference>
<dbReference type="PROSITE" id="PS51319">
    <property type="entry name" value="TFIIS_N"/>
    <property type="match status" value="1"/>
</dbReference>
<evidence type="ECO:0000256" key="11">
    <source>
        <dbReference type="PROSITE-ProRule" id="PRU00472"/>
    </source>
</evidence>
<evidence type="ECO:0000256" key="4">
    <source>
        <dbReference type="ARBA" id="ARBA00022771"/>
    </source>
</evidence>
<keyword evidence="9 12" id="KW-0539">Nucleus</keyword>
<dbReference type="Pfam" id="PF08711">
    <property type="entry name" value="Med26"/>
    <property type="match status" value="1"/>
</dbReference>
<feature type="domain" description="TFIIS central" evidence="16">
    <location>
        <begin position="147"/>
        <end position="262"/>
    </location>
</feature>
<evidence type="ECO:0000256" key="3">
    <source>
        <dbReference type="ARBA" id="ARBA00022723"/>
    </source>
</evidence>
<evidence type="ECO:0000256" key="12">
    <source>
        <dbReference type="PROSITE-ProRule" id="PRU00649"/>
    </source>
</evidence>
<feature type="compositionally biased region" description="Basic and acidic residues" evidence="13">
    <location>
        <begin position="128"/>
        <end position="138"/>
    </location>
</feature>
<dbReference type="GO" id="GO:0006362">
    <property type="term" value="P:transcription elongation by RNA polymerase I"/>
    <property type="evidence" value="ECO:0007669"/>
    <property type="project" value="TreeGrafter"/>
</dbReference>
<dbReference type="InterPro" id="IPR036575">
    <property type="entry name" value="TFIIS_cen_dom_sf"/>
</dbReference>
<evidence type="ECO:0000256" key="13">
    <source>
        <dbReference type="SAM" id="MobiDB-lite"/>
    </source>
</evidence>
<evidence type="ECO:0000259" key="14">
    <source>
        <dbReference type="PROSITE" id="PS51133"/>
    </source>
</evidence>
<reference evidence="17" key="2">
    <citation type="journal article" date="2016" name="Fungal Biol.">
        <title>Ochratoxin A production by Penicillium thymicola.</title>
        <authorList>
            <person name="Nguyen H.D.T."/>
            <person name="McMullin D.R."/>
            <person name="Ponomareva E."/>
            <person name="Riley R."/>
            <person name="Pomraning K.R."/>
            <person name="Baker S.E."/>
            <person name="Seifert K.A."/>
        </authorList>
    </citation>
    <scope>NUCLEOTIDE SEQUENCE</scope>
    <source>
        <strain evidence="17">DAOM 180753</strain>
    </source>
</reference>
<dbReference type="CDD" id="cd13749">
    <property type="entry name" value="Zn-ribbon_TFIIS"/>
    <property type="match status" value="1"/>
</dbReference>
<dbReference type="GO" id="GO:0006368">
    <property type="term" value="P:transcription elongation by RNA polymerase II"/>
    <property type="evidence" value="ECO:0007669"/>
    <property type="project" value="TreeGrafter"/>
</dbReference>
<dbReference type="SMART" id="SM00510">
    <property type="entry name" value="TFS2M"/>
    <property type="match status" value="1"/>
</dbReference>
<proteinExistence type="inferred from homology"/>
<evidence type="ECO:0000256" key="9">
    <source>
        <dbReference type="ARBA" id="ARBA00023242"/>
    </source>
</evidence>
<dbReference type="Proteomes" id="UP001227192">
    <property type="component" value="Unassembled WGS sequence"/>
</dbReference>
<comment type="function">
    <text evidence="10">Necessary for efficient RNA polymerase II transcription elongation past template-encoded arresting sites. The arresting sites in DNA have the property of trapping a certain fraction of elongating RNA polymerases that pass through, resulting in locked ternary complexes. Cleavage of the nascent transcript by S-II allows the resumption of elongation from the new 3'-terminus.</text>
</comment>
<dbReference type="AlphaFoldDB" id="A0AAI9T934"/>
<evidence type="ECO:0000256" key="2">
    <source>
        <dbReference type="ARBA" id="ARBA00009647"/>
    </source>
</evidence>
<dbReference type="EMBL" id="LACB01000484">
    <property type="protein sequence ID" value="KAJ9482977.1"/>
    <property type="molecule type" value="Genomic_DNA"/>
</dbReference>
<dbReference type="SUPFAM" id="SSF57783">
    <property type="entry name" value="Zinc beta-ribbon"/>
    <property type="match status" value="1"/>
</dbReference>
<dbReference type="PROSITE" id="PS51133">
    <property type="entry name" value="ZF_TFIIS_2"/>
    <property type="match status" value="1"/>
</dbReference>
<keyword evidence="6" id="KW-0805">Transcription regulation</keyword>
<accession>A0AAI9T934</accession>
<dbReference type="GO" id="GO:0031440">
    <property type="term" value="P:regulation of mRNA 3'-end processing"/>
    <property type="evidence" value="ECO:0007669"/>
    <property type="project" value="TreeGrafter"/>
</dbReference>
<evidence type="ECO:0000256" key="1">
    <source>
        <dbReference type="ARBA" id="ARBA00004123"/>
    </source>
</evidence>
<dbReference type="Gene3D" id="1.20.930.10">
    <property type="entry name" value="Conserved domain common to transcription factors TFIIS, elongin A, CRSP70"/>
    <property type="match status" value="1"/>
</dbReference>
<dbReference type="Gene3D" id="1.10.472.30">
    <property type="entry name" value="Transcription elongation factor S-II, central domain"/>
    <property type="match status" value="1"/>
</dbReference>
<dbReference type="FunFam" id="1.10.472.30:FF:000003">
    <property type="entry name" value="Transcription elongation factor S-II"/>
    <property type="match status" value="1"/>
</dbReference>
<dbReference type="SMART" id="SM00440">
    <property type="entry name" value="ZnF_C2C2"/>
    <property type="match status" value="1"/>
</dbReference>
<dbReference type="GO" id="GO:0001139">
    <property type="term" value="F:RNA polymerase II complex recruiting activity"/>
    <property type="evidence" value="ECO:0007669"/>
    <property type="project" value="TreeGrafter"/>
</dbReference>
<feature type="compositionally biased region" description="Low complexity" evidence="13">
    <location>
        <begin position="91"/>
        <end position="118"/>
    </location>
</feature>
<comment type="subcellular location">
    <subcellularLocation>
        <location evidence="1 12">Nucleus</location>
    </subcellularLocation>
</comment>
<keyword evidence="7" id="KW-0238">DNA-binding</keyword>
<sequence>MAMDAKEIEAKAKALGKAATSNESSAVILGLLKDIQTGVRATEDLLRQTRIGIIVNKFKQSKTPEVARLSSEIVSKWRTEVNKQKQGGGTAASRGSSGSPRPAQNGTGASTPAAATPSDKASKLSVPPDKRTWKADGAEINHTGNRVRDSCTGLMYDGLCVGSTESPKVVLSRAIAVEISAYKYLGPETKEEYRTKIRSLFQNLKNKSNPKLRVRVVEGEITADQFVRMTHDELRSVEQREADAKIQKENMDKAMVAQQERSISKSLQCGKCGQRKVTYTEAQTRAADEPMTLFYTKPAFIYPTSIYVFHIYTSKPKPLNMTTRTDLLNPIHAFLEALTNPSPNPTNLLSAFTTSPEPLVHEHGLPQLAPFLGRPFTGQNGIATYFELISSLLSIKNMVFEPEENWVVDTSCMAVSLRGSATFGWKETRQAWDETFIYRIKLDVDRAGSGEGKLAVCEYQVWADTGAAYLARLGKLGDLVGSGGGEDGGEGIYVDFDAEGTR</sequence>
<keyword evidence="4 11" id="KW-0863">Zinc-finger</keyword>
<dbReference type="FunFam" id="1.20.930.10:FF:000007">
    <property type="entry name" value="Transcription elongation factor S-II"/>
    <property type="match status" value="1"/>
</dbReference>
<dbReference type="Pfam" id="PF01096">
    <property type="entry name" value="Zn_ribbon_TFIIS"/>
    <property type="match status" value="1"/>
</dbReference>
<dbReference type="InterPro" id="IPR001222">
    <property type="entry name" value="Znf_TFIIS"/>
</dbReference>
<keyword evidence="5" id="KW-0862">Zinc</keyword>
<name>A0AAI9T934_PENTH</name>
<evidence type="ECO:0000256" key="7">
    <source>
        <dbReference type="ARBA" id="ARBA00023125"/>
    </source>
</evidence>
<evidence type="ECO:0000256" key="5">
    <source>
        <dbReference type="ARBA" id="ARBA00022833"/>
    </source>
</evidence>
<dbReference type="GO" id="GO:0031564">
    <property type="term" value="P:transcription antitermination"/>
    <property type="evidence" value="ECO:0007669"/>
    <property type="project" value="TreeGrafter"/>
</dbReference>
<dbReference type="SMART" id="SM00509">
    <property type="entry name" value="TFS2N"/>
    <property type="match status" value="1"/>
</dbReference>
<dbReference type="Gene3D" id="2.20.25.10">
    <property type="match status" value="1"/>
</dbReference>
<dbReference type="PANTHER" id="PTHR11477">
    <property type="entry name" value="TRANSCRIPTION FACTOR S-II ZINC FINGER DOMAIN-CONTAINING PROTEIN"/>
    <property type="match status" value="1"/>
</dbReference>
<dbReference type="Pfam" id="PF07500">
    <property type="entry name" value="TFIIS_M"/>
    <property type="match status" value="1"/>
</dbReference>
<dbReference type="SUPFAM" id="SSF47676">
    <property type="entry name" value="Conserved domain common to transcription factors TFIIS, elongin A, CRSP70"/>
    <property type="match status" value="1"/>
</dbReference>
<dbReference type="InterPro" id="IPR035441">
    <property type="entry name" value="TFIIS/LEDGF_dom_sf"/>
</dbReference>
<comment type="caution">
    <text evidence="17">The sequence shown here is derived from an EMBL/GenBank/DDBJ whole genome shotgun (WGS) entry which is preliminary data.</text>
</comment>
<reference evidence="17" key="1">
    <citation type="submission" date="2015-06" db="EMBL/GenBank/DDBJ databases">
        <authorList>
            <person name="Nguyen H."/>
        </authorList>
    </citation>
    <scope>NUCLEOTIDE SEQUENCE</scope>
    <source>
        <strain evidence="17">DAOM 180753</strain>
    </source>
</reference>
<gene>
    <name evidence="17" type="ORF">VN97_g10444</name>
</gene>
<evidence type="ECO:0000313" key="17">
    <source>
        <dbReference type="EMBL" id="KAJ9482977.1"/>
    </source>
</evidence>
<dbReference type="PANTHER" id="PTHR11477:SF0">
    <property type="entry name" value="IP08861P-RELATED"/>
    <property type="match status" value="1"/>
</dbReference>
<dbReference type="SUPFAM" id="SSF46942">
    <property type="entry name" value="Elongation factor TFIIS domain 2"/>
    <property type="match status" value="1"/>
</dbReference>
<protein>
    <submittedName>
        <fullName evidence="17">Uncharacterized protein</fullName>
    </submittedName>
</protein>
<feature type="domain" description="TFIIS N-terminal" evidence="15">
    <location>
        <begin position="7"/>
        <end position="84"/>
    </location>
</feature>